<protein>
    <submittedName>
        <fullName evidence="2">Uncharacterized protein</fullName>
    </submittedName>
</protein>
<dbReference type="InParanoid" id="F4S3X8"/>
<evidence type="ECO:0000313" key="3">
    <source>
        <dbReference type="Proteomes" id="UP000001072"/>
    </source>
</evidence>
<name>F4S3X8_MELLP</name>
<organism evidence="3">
    <name type="scientific">Melampsora larici-populina (strain 98AG31 / pathotype 3-4-7)</name>
    <name type="common">Poplar leaf rust fungus</name>
    <dbReference type="NCBI Taxonomy" id="747676"/>
    <lineage>
        <taxon>Eukaryota</taxon>
        <taxon>Fungi</taxon>
        <taxon>Dikarya</taxon>
        <taxon>Basidiomycota</taxon>
        <taxon>Pucciniomycotina</taxon>
        <taxon>Pucciniomycetes</taxon>
        <taxon>Pucciniales</taxon>
        <taxon>Melampsoraceae</taxon>
        <taxon>Melampsora</taxon>
    </lineage>
</organism>
<dbReference type="EMBL" id="GL883145">
    <property type="protein sequence ID" value="EGG00663.1"/>
    <property type="molecule type" value="Genomic_DNA"/>
</dbReference>
<evidence type="ECO:0000313" key="2">
    <source>
        <dbReference type="EMBL" id="EGG00663.1"/>
    </source>
</evidence>
<feature type="compositionally biased region" description="Low complexity" evidence="1">
    <location>
        <begin position="1"/>
        <end position="21"/>
    </location>
</feature>
<evidence type="ECO:0000256" key="1">
    <source>
        <dbReference type="SAM" id="MobiDB-lite"/>
    </source>
</evidence>
<dbReference type="Proteomes" id="UP000001072">
    <property type="component" value="Unassembled WGS sequence"/>
</dbReference>
<feature type="region of interest" description="Disordered" evidence="1">
    <location>
        <begin position="1"/>
        <end position="160"/>
    </location>
</feature>
<feature type="region of interest" description="Disordered" evidence="1">
    <location>
        <begin position="425"/>
        <end position="455"/>
    </location>
</feature>
<feature type="compositionally biased region" description="Basic and acidic residues" evidence="1">
    <location>
        <begin position="51"/>
        <end position="60"/>
    </location>
</feature>
<feature type="compositionally biased region" description="Acidic residues" evidence="1">
    <location>
        <begin position="433"/>
        <end position="442"/>
    </location>
</feature>
<feature type="compositionally biased region" description="Basic and acidic residues" evidence="1">
    <location>
        <begin position="107"/>
        <end position="137"/>
    </location>
</feature>
<dbReference type="AlphaFoldDB" id="F4S3X8"/>
<dbReference type="GeneID" id="18924455"/>
<sequence length="455" mass="51165">MAPSTRASSRASSISDTASTTQPTGQLAVQPIESGQSSTSSQHDGSITKYRAQDRIDLRKTKSRSSGTTVPPPTEQPSVDPSTGRQRLDSLQSSNSGCQRVSSQTYQEDRIQTPHGVDPRMEPNRVGLDHVRKESTTSKENSIRSSEVITPSSKDDESRGDLIHHRLSGESFEELDRTILPLDREMLNPFLHHIQTLFDPIVYNSKKLTIEIISIKSLFKKHDQTTRLDHIDQTLTDLIDNVNNQVKSLNSVSAATQALREEQIEFKKQAIQNCEKTEYDNIKALICEGNESIKSEISRALNQCVRTVGNNIPDEEDEVMQELKTCYFCEIFEEVVDRTTKGKQRFVRKDTEWKTQATTGTTINPKSGTSRLTTVRIPGKCDTCGSEEKGHDFRACRRKSKTVNMIDQDDHPEEETPTPILELINEDVSSSSSDDETEDYNDLENLGNRSQTEER</sequence>
<keyword evidence="3" id="KW-1185">Reference proteome</keyword>
<dbReference type="KEGG" id="mlr:MELLADRAFT_111658"/>
<reference evidence="3" key="1">
    <citation type="journal article" date="2011" name="Proc. Natl. Acad. Sci. U.S.A.">
        <title>Obligate biotrophy features unraveled by the genomic analysis of rust fungi.</title>
        <authorList>
            <person name="Duplessis S."/>
            <person name="Cuomo C.A."/>
            <person name="Lin Y.-C."/>
            <person name="Aerts A."/>
            <person name="Tisserant E."/>
            <person name="Veneault-Fourrey C."/>
            <person name="Joly D.L."/>
            <person name="Hacquard S."/>
            <person name="Amselem J."/>
            <person name="Cantarel B.L."/>
            <person name="Chiu R."/>
            <person name="Coutinho P.M."/>
            <person name="Feau N."/>
            <person name="Field M."/>
            <person name="Frey P."/>
            <person name="Gelhaye E."/>
            <person name="Goldberg J."/>
            <person name="Grabherr M.G."/>
            <person name="Kodira C.D."/>
            <person name="Kohler A."/>
            <person name="Kuees U."/>
            <person name="Lindquist E.A."/>
            <person name="Lucas S.M."/>
            <person name="Mago R."/>
            <person name="Mauceli E."/>
            <person name="Morin E."/>
            <person name="Murat C."/>
            <person name="Pangilinan J.L."/>
            <person name="Park R."/>
            <person name="Pearson M."/>
            <person name="Quesneville H."/>
            <person name="Rouhier N."/>
            <person name="Sakthikumar S."/>
            <person name="Salamov A.A."/>
            <person name="Schmutz J."/>
            <person name="Selles B."/>
            <person name="Shapiro H."/>
            <person name="Tanguay P."/>
            <person name="Tuskan G.A."/>
            <person name="Henrissat B."/>
            <person name="Van de Peer Y."/>
            <person name="Rouze P."/>
            <person name="Ellis J.G."/>
            <person name="Dodds P.N."/>
            <person name="Schein J.E."/>
            <person name="Zhong S."/>
            <person name="Hamelin R.C."/>
            <person name="Grigoriev I.V."/>
            <person name="Szabo L.J."/>
            <person name="Martin F."/>
        </authorList>
    </citation>
    <scope>NUCLEOTIDE SEQUENCE [LARGE SCALE GENOMIC DNA]</scope>
    <source>
        <strain evidence="3">98AG31 / pathotype 3-4-7</strain>
    </source>
</reference>
<dbReference type="RefSeq" id="XP_007416117.1">
    <property type="nucleotide sequence ID" value="XM_007416055.1"/>
</dbReference>
<proteinExistence type="predicted"/>
<dbReference type="HOGENOM" id="CLU_601403_0_0_1"/>
<feature type="compositionally biased region" description="Polar residues" evidence="1">
    <location>
        <begin position="76"/>
        <end position="106"/>
    </location>
</feature>
<feature type="compositionally biased region" description="Polar residues" evidence="1">
    <location>
        <begin position="22"/>
        <end position="45"/>
    </location>
</feature>
<gene>
    <name evidence="2" type="ORF">MELLADRAFT_111658</name>
</gene>
<dbReference type="VEuPathDB" id="FungiDB:MELLADRAFT_111658"/>
<feature type="compositionally biased region" description="Polar residues" evidence="1">
    <location>
        <begin position="138"/>
        <end position="152"/>
    </location>
</feature>
<accession>F4S3X8</accession>